<dbReference type="AlphaFoldDB" id="A0A087TV65"/>
<evidence type="ECO:0000259" key="2">
    <source>
        <dbReference type="SMART" id="SM00568"/>
    </source>
</evidence>
<accession>A0A087TV65</accession>
<evidence type="ECO:0000313" key="4">
    <source>
        <dbReference type="Proteomes" id="UP000054359"/>
    </source>
</evidence>
<dbReference type="Gene3D" id="2.30.29.30">
    <property type="entry name" value="Pleckstrin-homology domain (PH domain)/Phosphotyrosine-binding domain (PTB)"/>
    <property type="match status" value="1"/>
</dbReference>
<dbReference type="SMART" id="SM00568">
    <property type="entry name" value="GRAM"/>
    <property type="match status" value="1"/>
</dbReference>
<sequence length="343" mass="38220">MPSVSVTSSSNNSLHRSRFLRLQDRRFRQRFPEVPQDEKLLNYFSCALVSDILLQGHLFITKNFFAFYSNIFGHKTQILISVADVVKVTKEKIAKIIPNAVGVYTDSDKFIFGSMLSRDSAFRVIQQTWIQSTDAGVGLPDDSDSEVSPAIMLLADEESSVSSSVSGHMISDDAPVSTSDITTQDVVTSSSPQLVEPHSFPQKKIIPPLTQHIAPSSCSFSLAKGYIVKVDEIVKELSQLSRTSLLFMMSTILLFLLFISTTVLLYRIHLLHQKLLAKDDFYTGSIPNFGEISDVLKPDFSSVVENLEERIHSLSEVRSTLEKIIALADKLQVPRPSIPQHVT</sequence>
<dbReference type="PANTHER" id="PTHR23319">
    <property type="entry name" value="GRAM DOMAIN CONTAINING 1B, ISOFORM E"/>
    <property type="match status" value="1"/>
</dbReference>
<organism evidence="3 4">
    <name type="scientific">Stegodyphus mimosarum</name>
    <name type="common">African social velvet spider</name>
    <dbReference type="NCBI Taxonomy" id="407821"/>
    <lineage>
        <taxon>Eukaryota</taxon>
        <taxon>Metazoa</taxon>
        <taxon>Ecdysozoa</taxon>
        <taxon>Arthropoda</taxon>
        <taxon>Chelicerata</taxon>
        <taxon>Arachnida</taxon>
        <taxon>Araneae</taxon>
        <taxon>Araneomorphae</taxon>
        <taxon>Entelegynae</taxon>
        <taxon>Eresoidea</taxon>
        <taxon>Eresidae</taxon>
        <taxon>Stegodyphus</taxon>
    </lineage>
</organism>
<dbReference type="EMBL" id="KK116882">
    <property type="protein sequence ID" value="KFM69004.1"/>
    <property type="molecule type" value="Genomic_DNA"/>
</dbReference>
<dbReference type="Pfam" id="PF02893">
    <property type="entry name" value="GRAM"/>
    <property type="match status" value="1"/>
</dbReference>
<reference evidence="3 4" key="1">
    <citation type="submission" date="2013-11" db="EMBL/GenBank/DDBJ databases">
        <title>Genome sequencing of Stegodyphus mimosarum.</title>
        <authorList>
            <person name="Bechsgaard J."/>
        </authorList>
    </citation>
    <scope>NUCLEOTIDE SEQUENCE [LARGE SCALE GENOMIC DNA]</scope>
</reference>
<feature type="non-terminal residue" evidence="3">
    <location>
        <position position="343"/>
    </location>
</feature>
<gene>
    <name evidence="3" type="ORF">X975_18469</name>
</gene>
<keyword evidence="4" id="KW-1185">Reference proteome</keyword>
<dbReference type="InterPro" id="IPR004182">
    <property type="entry name" value="GRAM"/>
</dbReference>
<dbReference type="STRING" id="407821.A0A087TV65"/>
<dbReference type="Proteomes" id="UP000054359">
    <property type="component" value="Unassembled WGS sequence"/>
</dbReference>
<dbReference type="GO" id="GO:0005886">
    <property type="term" value="C:plasma membrane"/>
    <property type="evidence" value="ECO:0007669"/>
    <property type="project" value="TreeGrafter"/>
</dbReference>
<dbReference type="CDD" id="cd13220">
    <property type="entry name" value="PH-GRAM_GRAMDC"/>
    <property type="match status" value="1"/>
</dbReference>
<evidence type="ECO:0000313" key="3">
    <source>
        <dbReference type="EMBL" id="KFM69004.1"/>
    </source>
</evidence>
<dbReference type="PANTHER" id="PTHR23319:SF13">
    <property type="entry name" value="GRAM DOMAIN-CONTAINING PROTEIN"/>
    <property type="match status" value="1"/>
</dbReference>
<feature type="domain" description="GRAM" evidence="2">
    <location>
        <begin position="25"/>
        <end position="92"/>
    </location>
</feature>
<dbReference type="GO" id="GO:0005789">
    <property type="term" value="C:endoplasmic reticulum membrane"/>
    <property type="evidence" value="ECO:0007669"/>
    <property type="project" value="TreeGrafter"/>
</dbReference>
<dbReference type="GO" id="GO:0120015">
    <property type="term" value="F:sterol transfer activity"/>
    <property type="evidence" value="ECO:0007669"/>
    <property type="project" value="TreeGrafter"/>
</dbReference>
<name>A0A087TV65_STEMI</name>
<dbReference type="GO" id="GO:0032366">
    <property type="term" value="P:intracellular sterol transport"/>
    <property type="evidence" value="ECO:0007669"/>
    <property type="project" value="TreeGrafter"/>
</dbReference>
<dbReference type="GO" id="GO:0032934">
    <property type="term" value="F:sterol binding"/>
    <property type="evidence" value="ECO:0007669"/>
    <property type="project" value="TreeGrafter"/>
</dbReference>
<protein>
    <recommendedName>
        <fullName evidence="2">GRAM domain-containing protein</fullName>
    </recommendedName>
</protein>
<keyword evidence="1" id="KW-0472">Membrane</keyword>
<evidence type="ECO:0000256" key="1">
    <source>
        <dbReference type="SAM" id="Phobius"/>
    </source>
</evidence>
<dbReference type="InterPro" id="IPR011993">
    <property type="entry name" value="PH-like_dom_sf"/>
</dbReference>
<dbReference type="GO" id="GO:0140268">
    <property type="term" value="C:endoplasmic reticulum-plasma membrane contact site"/>
    <property type="evidence" value="ECO:0007669"/>
    <property type="project" value="TreeGrafter"/>
</dbReference>
<proteinExistence type="predicted"/>
<feature type="transmembrane region" description="Helical" evidence="1">
    <location>
        <begin position="245"/>
        <end position="266"/>
    </location>
</feature>
<keyword evidence="1" id="KW-0812">Transmembrane</keyword>
<dbReference type="InterPro" id="IPR051482">
    <property type="entry name" value="Cholesterol_transport"/>
</dbReference>
<dbReference type="OMA" id="WSSHHRE"/>
<dbReference type="OrthoDB" id="74360at2759"/>
<keyword evidence="1" id="KW-1133">Transmembrane helix</keyword>